<comment type="similarity">
    <text evidence="1">Belongs to the 4-hydroxybenzoyl-CoA thioesterase family.</text>
</comment>
<keyword evidence="2" id="KW-0378">Hydrolase</keyword>
<evidence type="ECO:0000313" key="3">
    <source>
        <dbReference type="EMBL" id="NKF23094.1"/>
    </source>
</evidence>
<evidence type="ECO:0000256" key="2">
    <source>
        <dbReference type="ARBA" id="ARBA00022801"/>
    </source>
</evidence>
<dbReference type="AlphaFoldDB" id="A0A970B996"/>
<dbReference type="Pfam" id="PF13279">
    <property type="entry name" value="4HBT_2"/>
    <property type="match status" value="1"/>
</dbReference>
<sequence>MSERPTEADFGYFFEIPTRWSDCDMLGHVNNARYFTFDESARLDYFAPLIGNDAAFWRKAGFILARIECDFIAQVHHPAQIRFGFRLRRIGRSSMNTEGGMFIDGKLVAVTRGVLVWFDYENAKAVSVPEHVKAFIRSRERIAPEEAS</sequence>
<accession>A0A970B996</accession>
<dbReference type="PANTHER" id="PTHR31793">
    <property type="entry name" value="4-HYDROXYBENZOYL-COA THIOESTERASE FAMILY MEMBER"/>
    <property type="match status" value="1"/>
</dbReference>
<reference evidence="3" key="1">
    <citation type="submission" date="2020-03" db="EMBL/GenBank/DDBJ databases">
        <title>Solimonas marina sp. nov., isolated from deep seawater of the Pacific Ocean.</title>
        <authorList>
            <person name="Liu X."/>
            <person name="Lai Q."/>
            <person name="Sun F."/>
            <person name="Gai Y."/>
            <person name="Li G."/>
            <person name="Shao Z."/>
        </authorList>
    </citation>
    <scope>NUCLEOTIDE SEQUENCE</scope>
    <source>
        <strain evidence="3">C16B3</strain>
    </source>
</reference>
<dbReference type="InterPro" id="IPR029069">
    <property type="entry name" value="HotDog_dom_sf"/>
</dbReference>
<dbReference type="PANTHER" id="PTHR31793:SF27">
    <property type="entry name" value="NOVEL THIOESTERASE SUPERFAMILY DOMAIN AND SAPOSIN A-TYPE DOMAIN CONTAINING PROTEIN (0610012H03RIK)"/>
    <property type="match status" value="1"/>
</dbReference>
<dbReference type="GO" id="GO:0047617">
    <property type="term" value="F:fatty acyl-CoA hydrolase activity"/>
    <property type="evidence" value="ECO:0007669"/>
    <property type="project" value="TreeGrafter"/>
</dbReference>
<protein>
    <submittedName>
        <fullName evidence="3">Acyl-CoA thioesterase</fullName>
    </submittedName>
</protein>
<dbReference type="RefSeq" id="WP_168148418.1">
    <property type="nucleotide sequence ID" value="NZ_JAAVXB010000006.1"/>
</dbReference>
<name>A0A970B996_9GAMM</name>
<proteinExistence type="inferred from homology"/>
<dbReference type="SUPFAM" id="SSF54637">
    <property type="entry name" value="Thioesterase/thiol ester dehydrase-isomerase"/>
    <property type="match status" value="1"/>
</dbReference>
<dbReference type="Proteomes" id="UP000653472">
    <property type="component" value="Unassembled WGS sequence"/>
</dbReference>
<organism evidence="3 4">
    <name type="scientific">Solimonas marina</name>
    <dbReference type="NCBI Taxonomy" id="2714601"/>
    <lineage>
        <taxon>Bacteria</taxon>
        <taxon>Pseudomonadati</taxon>
        <taxon>Pseudomonadota</taxon>
        <taxon>Gammaproteobacteria</taxon>
        <taxon>Nevskiales</taxon>
        <taxon>Nevskiaceae</taxon>
        <taxon>Solimonas</taxon>
    </lineage>
</organism>
<evidence type="ECO:0000313" key="4">
    <source>
        <dbReference type="Proteomes" id="UP000653472"/>
    </source>
</evidence>
<dbReference type="CDD" id="cd00586">
    <property type="entry name" value="4HBT"/>
    <property type="match status" value="1"/>
</dbReference>
<comment type="caution">
    <text evidence="3">The sequence shown here is derived from an EMBL/GenBank/DDBJ whole genome shotgun (WGS) entry which is preliminary data.</text>
</comment>
<gene>
    <name evidence="3" type="ORF">G7Y82_12275</name>
</gene>
<keyword evidence="4" id="KW-1185">Reference proteome</keyword>
<evidence type="ECO:0000256" key="1">
    <source>
        <dbReference type="ARBA" id="ARBA00005953"/>
    </source>
</evidence>
<dbReference type="EMBL" id="JAAVXB010000006">
    <property type="protein sequence ID" value="NKF23094.1"/>
    <property type="molecule type" value="Genomic_DNA"/>
</dbReference>
<dbReference type="InterPro" id="IPR050563">
    <property type="entry name" value="4-hydroxybenzoyl-CoA_TE"/>
</dbReference>
<dbReference type="Gene3D" id="3.10.129.10">
    <property type="entry name" value="Hotdog Thioesterase"/>
    <property type="match status" value="1"/>
</dbReference>